<dbReference type="SUPFAM" id="SSF55957">
    <property type="entry name" value="Phosphoglucomutase, C-terminal domain"/>
    <property type="match status" value="1"/>
</dbReference>
<evidence type="ECO:0000256" key="7">
    <source>
        <dbReference type="RuleBase" id="RU004326"/>
    </source>
</evidence>
<dbReference type="GO" id="GO:0000287">
    <property type="term" value="F:magnesium ion binding"/>
    <property type="evidence" value="ECO:0007669"/>
    <property type="project" value="InterPro"/>
</dbReference>
<evidence type="ECO:0000256" key="2">
    <source>
        <dbReference type="ARBA" id="ARBA00010231"/>
    </source>
</evidence>
<keyword evidence="4 7" id="KW-0479">Metal-binding</keyword>
<feature type="domain" description="Alpha-D-phosphohexomutase alpha/beta/alpha" evidence="9">
    <location>
        <begin position="3"/>
        <end position="127"/>
    </location>
</feature>
<dbReference type="Pfam" id="PF02878">
    <property type="entry name" value="PGM_PMM_I"/>
    <property type="match status" value="1"/>
</dbReference>
<evidence type="ECO:0000256" key="1">
    <source>
        <dbReference type="ARBA" id="ARBA00001946"/>
    </source>
</evidence>
<dbReference type="KEGG" id="ccai:NAS2_0073"/>
<dbReference type="InterPro" id="IPR016066">
    <property type="entry name" value="A-D-PHexomutase_CS"/>
</dbReference>
<dbReference type="Pfam" id="PF00408">
    <property type="entry name" value="PGM_PMM_IV"/>
    <property type="match status" value="1"/>
</dbReference>
<dbReference type="EMBL" id="AP018732">
    <property type="protein sequence ID" value="BBE41486.1"/>
    <property type="molecule type" value="Genomic_DNA"/>
</dbReference>
<comment type="similarity">
    <text evidence="2 7">Belongs to the phosphohexose mutase family.</text>
</comment>
<gene>
    <name evidence="12" type="ORF">NAS2_0073</name>
</gene>
<dbReference type="EC" id="5.4.2.8" evidence="12"/>
<dbReference type="OrthoDB" id="10363at2157"/>
<dbReference type="RefSeq" id="WP_174447832.1">
    <property type="nucleotide sequence ID" value="NZ_AP018732.1"/>
</dbReference>
<keyword evidence="3" id="KW-0597">Phosphoprotein</keyword>
<evidence type="ECO:0000313" key="13">
    <source>
        <dbReference type="Proteomes" id="UP000509448"/>
    </source>
</evidence>
<dbReference type="CDD" id="cd03089">
    <property type="entry name" value="PMM_PGM"/>
    <property type="match status" value="1"/>
</dbReference>
<keyword evidence="13" id="KW-1185">Reference proteome</keyword>
<evidence type="ECO:0000259" key="9">
    <source>
        <dbReference type="Pfam" id="PF02878"/>
    </source>
</evidence>
<accession>A0A4P2VAJ0</accession>
<dbReference type="Gene3D" id="3.30.310.50">
    <property type="entry name" value="Alpha-D-phosphohexomutase, C-terminal domain"/>
    <property type="match status" value="1"/>
</dbReference>
<dbReference type="Proteomes" id="UP000509448">
    <property type="component" value="Chromosome"/>
</dbReference>
<protein>
    <submittedName>
        <fullName evidence="12">Phosphomannomutase</fullName>
        <ecNumber evidence="12">5.4.2.8</ecNumber>
    </submittedName>
</protein>
<dbReference type="InterPro" id="IPR005846">
    <property type="entry name" value="A-D-PHexomutase_a/b/a-III"/>
</dbReference>
<reference evidence="12 13" key="1">
    <citation type="journal article" date="2019" name="ISME J.">
        <title>Isolation and characterization of a thermophilic sulfur- and iron-reducing thaumarchaeote from a terrestrial acidic hot spring.</title>
        <authorList>
            <person name="Kato S."/>
            <person name="Itoh T."/>
            <person name="Yuki M."/>
            <person name="Nagamori M."/>
            <person name="Ohnishi M."/>
            <person name="Uematsu K."/>
            <person name="Suzuki K."/>
            <person name="Takashina T."/>
            <person name="Ohkuma M."/>
        </authorList>
    </citation>
    <scope>NUCLEOTIDE SEQUENCE [LARGE SCALE GENOMIC DNA]</scope>
    <source>
        <strain evidence="12 13">NAS-02</strain>
    </source>
</reference>
<dbReference type="AlphaFoldDB" id="A0A4P2VAJ0"/>
<evidence type="ECO:0000313" key="12">
    <source>
        <dbReference type="EMBL" id="BBE41486.1"/>
    </source>
</evidence>
<dbReference type="InterPro" id="IPR005844">
    <property type="entry name" value="A-D-PHexomutase_a/b/a-I"/>
</dbReference>
<evidence type="ECO:0000256" key="5">
    <source>
        <dbReference type="ARBA" id="ARBA00022842"/>
    </source>
</evidence>
<dbReference type="InterPro" id="IPR005841">
    <property type="entry name" value="Alpha-D-phosphohexomutase_SF"/>
</dbReference>
<evidence type="ECO:0000256" key="6">
    <source>
        <dbReference type="ARBA" id="ARBA00023235"/>
    </source>
</evidence>
<dbReference type="InterPro" id="IPR016055">
    <property type="entry name" value="A-D-PHexomutase_a/b/a-I/II/III"/>
</dbReference>
<evidence type="ECO:0000256" key="3">
    <source>
        <dbReference type="ARBA" id="ARBA00022553"/>
    </source>
</evidence>
<dbReference type="PANTHER" id="PTHR43771">
    <property type="entry name" value="PHOSPHOMANNOMUTASE"/>
    <property type="match status" value="1"/>
</dbReference>
<feature type="domain" description="Alpha-D-phosphohexomutase alpha/beta/alpha" evidence="11">
    <location>
        <begin position="253"/>
        <end position="362"/>
    </location>
</feature>
<dbReference type="InterPro" id="IPR005845">
    <property type="entry name" value="A-D-PHexomutase_a/b/a-II"/>
</dbReference>
<dbReference type="InterPro" id="IPR036900">
    <property type="entry name" value="A-D-PHexomutase_C_sf"/>
</dbReference>
<evidence type="ECO:0000259" key="8">
    <source>
        <dbReference type="Pfam" id="PF00408"/>
    </source>
</evidence>
<keyword evidence="6 12" id="KW-0413">Isomerase</keyword>
<dbReference type="GO" id="GO:0005975">
    <property type="term" value="P:carbohydrate metabolic process"/>
    <property type="evidence" value="ECO:0007669"/>
    <property type="project" value="InterPro"/>
</dbReference>
<evidence type="ECO:0000259" key="11">
    <source>
        <dbReference type="Pfam" id="PF02880"/>
    </source>
</evidence>
<evidence type="ECO:0000259" key="10">
    <source>
        <dbReference type="Pfam" id="PF02879"/>
    </source>
</evidence>
<feature type="domain" description="Alpha-D-phosphohexomutase C-terminal" evidence="8">
    <location>
        <begin position="374"/>
        <end position="437"/>
    </location>
</feature>
<dbReference type="PANTHER" id="PTHR43771:SF2">
    <property type="entry name" value="PHOSPHOMANNOMUTASE_PHOSPHOGLUCOMUTASE"/>
    <property type="match status" value="1"/>
</dbReference>
<feature type="domain" description="Alpha-D-phosphohexomutase alpha/beta/alpha" evidence="10">
    <location>
        <begin position="151"/>
        <end position="248"/>
    </location>
</feature>
<organism evidence="12 13">
    <name type="scientific">Conexivisphaera calida</name>
    <dbReference type="NCBI Taxonomy" id="1874277"/>
    <lineage>
        <taxon>Archaea</taxon>
        <taxon>Nitrososphaerota</taxon>
        <taxon>Conexivisphaeria</taxon>
        <taxon>Conexivisphaerales</taxon>
        <taxon>Conexivisphaeraceae</taxon>
        <taxon>Conexivisphaera</taxon>
    </lineage>
</organism>
<proteinExistence type="inferred from homology"/>
<dbReference type="GO" id="GO:0004615">
    <property type="term" value="F:phosphomannomutase activity"/>
    <property type="evidence" value="ECO:0007669"/>
    <property type="project" value="UniProtKB-EC"/>
</dbReference>
<dbReference type="PROSITE" id="PS00710">
    <property type="entry name" value="PGM_PMM"/>
    <property type="match status" value="1"/>
</dbReference>
<name>A0A4P2VAJ0_9ARCH</name>
<comment type="cofactor">
    <cofactor evidence="1">
        <name>Mg(2+)</name>
        <dbReference type="ChEBI" id="CHEBI:18420"/>
    </cofactor>
</comment>
<sequence length="462" mass="50576">MGIFRAYDVRGIYPHELGPELAARIGMSYGAIATSRGLRAIYIGRDARLTGPVLMAAFSSGAMASGLDVVDVGLVHTPLIYWLTARDRSREGVMITASHNPPEYNGVKISYSGKAYYYDNLYRDIESSLDGASPRAWDRAGSMSHEDHLEEYMEDVLRRSNRPENPLKVVVDSSNGSCWFARELLSRAGVEVIPVNMEPDGRFPRHVPDPLREEAYVDASRAVRSEGADLGVVFDGDCDRVGFVDELGNPIGGDAAAMVLAAHVLSGRPGSKVVLNVMMSKAVSDLVSSLGGIPVMVRVGHSFIQEALEREGAVFAAEISGHFYIADSYYGFDDAAYAALRFISALSSAGRRLSDLVRSLPRYYSSPESRFHCPDELKFRVVEELRRRYEAEGLRVIAMDGVRVEVEHGWWIVRASNTEPALVLRAEAKDPTSLDALTSRMQSDLASVMRDLGCGTPQGSGK</sequence>
<dbReference type="Gene3D" id="3.40.120.10">
    <property type="entry name" value="Alpha-D-Glucose-1,6-Bisphosphate, subunit A, domain 3"/>
    <property type="match status" value="3"/>
</dbReference>
<evidence type="ECO:0000256" key="4">
    <source>
        <dbReference type="ARBA" id="ARBA00022723"/>
    </source>
</evidence>
<dbReference type="InterPro" id="IPR005843">
    <property type="entry name" value="A-D-PHexomutase_C"/>
</dbReference>
<dbReference type="SUPFAM" id="SSF53738">
    <property type="entry name" value="Phosphoglucomutase, first 3 domains"/>
    <property type="match status" value="3"/>
</dbReference>
<dbReference type="PRINTS" id="PR00509">
    <property type="entry name" value="PGMPMM"/>
</dbReference>
<dbReference type="GeneID" id="55583892"/>
<dbReference type="Pfam" id="PF02879">
    <property type="entry name" value="PGM_PMM_II"/>
    <property type="match status" value="1"/>
</dbReference>
<keyword evidence="5 7" id="KW-0460">Magnesium</keyword>
<dbReference type="Pfam" id="PF02880">
    <property type="entry name" value="PGM_PMM_III"/>
    <property type="match status" value="1"/>
</dbReference>